<dbReference type="GeneID" id="66981559"/>
<sequence length="287" mass="33423">MMEVPRSDSFSRLPVEIILHCFCSLSSFWDALRFAATCQQNRWIWTANVSIIYQHISPKAIQCRRYARTLLADQGGAPADSHVLTTHDVLQLVRNTVVMKKSIEQFNKVYVYRFTTGPNKPNKASWPYFGNKPRPPYLIKTERARFVRGLYQLWSIVILEPKARQQRMESLCLKDLATLLDLTQYDEIMIYDKTVIAMQEVHRGLLETRYGELWGPYLRKLHELLGDPPDSFRREPPYGMGYLGRIAIWNDNVEDLKEVVTMKISPSVPDPDFSELWYDTPDEDLSD</sequence>
<proteinExistence type="predicted"/>
<dbReference type="RefSeq" id="XP_043135722.1">
    <property type="nucleotide sequence ID" value="XM_043277889.1"/>
</dbReference>
<dbReference type="SUPFAM" id="SSF81383">
    <property type="entry name" value="F-box domain"/>
    <property type="match status" value="1"/>
</dbReference>
<gene>
    <name evidence="1" type="ORF">ACHE_31187S</name>
</gene>
<dbReference type="Proteomes" id="UP000637239">
    <property type="component" value="Chromosome 3"/>
</dbReference>
<dbReference type="EMBL" id="AP024418">
    <property type="protein sequence ID" value="BCR87200.1"/>
    <property type="molecule type" value="Genomic_DNA"/>
</dbReference>
<evidence type="ECO:0008006" key="3">
    <source>
        <dbReference type="Google" id="ProtNLM"/>
    </source>
</evidence>
<reference evidence="1" key="1">
    <citation type="submission" date="2021-01" db="EMBL/GenBank/DDBJ databases">
        <authorList>
            <consortium name="Aspergillus chevalieri M1 genome sequencing consortium"/>
            <person name="Kazuki M."/>
            <person name="Futagami T."/>
        </authorList>
    </citation>
    <scope>NUCLEOTIDE SEQUENCE</scope>
    <source>
        <strain evidence="1">M1</strain>
    </source>
</reference>
<organism evidence="1 2">
    <name type="scientific">Aspergillus chevalieri</name>
    <name type="common">Eurotium chevalieri</name>
    <dbReference type="NCBI Taxonomy" id="182096"/>
    <lineage>
        <taxon>Eukaryota</taxon>
        <taxon>Fungi</taxon>
        <taxon>Dikarya</taxon>
        <taxon>Ascomycota</taxon>
        <taxon>Pezizomycotina</taxon>
        <taxon>Eurotiomycetes</taxon>
        <taxon>Eurotiomycetidae</taxon>
        <taxon>Eurotiales</taxon>
        <taxon>Aspergillaceae</taxon>
        <taxon>Aspergillus</taxon>
        <taxon>Aspergillus subgen. Aspergillus</taxon>
    </lineage>
</organism>
<keyword evidence="2" id="KW-1185">Reference proteome</keyword>
<dbReference type="AlphaFoldDB" id="A0A7R7ZLV0"/>
<protein>
    <recommendedName>
        <fullName evidence="3">F-box domain-containing protein</fullName>
    </recommendedName>
</protein>
<evidence type="ECO:0000313" key="2">
    <source>
        <dbReference type="Proteomes" id="UP000637239"/>
    </source>
</evidence>
<evidence type="ECO:0000313" key="1">
    <source>
        <dbReference type="EMBL" id="BCR87200.1"/>
    </source>
</evidence>
<dbReference type="KEGG" id="ache:ACHE_31187S"/>
<dbReference type="InterPro" id="IPR036047">
    <property type="entry name" value="F-box-like_dom_sf"/>
</dbReference>
<name>A0A7R7ZLV0_ASPCH</name>
<reference evidence="1" key="2">
    <citation type="submission" date="2021-02" db="EMBL/GenBank/DDBJ databases">
        <title>Aspergillus chevalieri M1 genome sequence.</title>
        <authorList>
            <person name="Kadooka C."/>
            <person name="Mori K."/>
            <person name="Futagami T."/>
        </authorList>
    </citation>
    <scope>NUCLEOTIDE SEQUENCE</scope>
    <source>
        <strain evidence="1">M1</strain>
    </source>
</reference>
<accession>A0A7R7ZLV0</accession>